<dbReference type="EMBL" id="VULO01000008">
    <property type="protein sequence ID" value="MSS84685.1"/>
    <property type="molecule type" value="Genomic_DNA"/>
</dbReference>
<evidence type="ECO:0000313" key="2">
    <source>
        <dbReference type="Proteomes" id="UP000470875"/>
    </source>
</evidence>
<evidence type="ECO:0000313" key="1">
    <source>
        <dbReference type="EMBL" id="MSS84685.1"/>
    </source>
</evidence>
<dbReference type="AlphaFoldDB" id="A0A6N7W5U4"/>
<sequence>MTAAGPKKYEENFVLALAIFGIKRSPQGTLEEVADKNLACPALEYWTILAQKFDPWANT</sequence>
<gene>
    <name evidence="1" type="ORF">FYJ24_07900</name>
</gene>
<protein>
    <submittedName>
        <fullName evidence="1">Uncharacterized protein</fullName>
    </submittedName>
</protein>
<dbReference type="RefSeq" id="WP_154545264.1">
    <property type="nucleotide sequence ID" value="NZ_VULO01000008.1"/>
</dbReference>
<dbReference type="Proteomes" id="UP000470875">
    <property type="component" value="Unassembled WGS sequence"/>
</dbReference>
<reference evidence="1 2" key="1">
    <citation type="submission" date="2019-08" db="EMBL/GenBank/DDBJ databases">
        <title>In-depth cultivation of the pig gut microbiome towards novel bacterial diversity and tailored functional studies.</title>
        <authorList>
            <person name="Wylensek D."/>
            <person name="Hitch T.C.A."/>
            <person name="Clavel T."/>
        </authorList>
    </citation>
    <scope>NUCLEOTIDE SEQUENCE [LARGE SCALE GENOMIC DNA]</scope>
    <source>
        <strain evidence="1 2">WB03_NA08</strain>
    </source>
</reference>
<accession>A0A6N7W5U4</accession>
<organism evidence="1 2">
    <name type="scientific">Scrofimicrobium canadense</name>
    <dbReference type="NCBI Taxonomy" id="2652290"/>
    <lineage>
        <taxon>Bacteria</taxon>
        <taxon>Bacillati</taxon>
        <taxon>Actinomycetota</taxon>
        <taxon>Actinomycetes</taxon>
        <taxon>Actinomycetales</taxon>
        <taxon>Actinomycetaceae</taxon>
        <taxon>Scrofimicrobium</taxon>
    </lineage>
</organism>
<keyword evidence="2" id="KW-1185">Reference proteome</keyword>
<comment type="caution">
    <text evidence="1">The sequence shown here is derived from an EMBL/GenBank/DDBJ whole genome shotgun (WGS) entry which is preliminary data.</text>
</comment>
<name>A0A6N7W5U4_9ACTO</name>
<proteinExistence type="predicted"/>